<dbReference type="InterPro" id="IPR027417">
    <property type="entry name" value="P-loop_NTPase"/>
</dbReference>
<evidence type="ECO:0000259" key="7">
    <source>
        <dbReference type="Pfam" id="PF00350"/>
    </source>
</evidence>
<dbReference type="GO" id="GO:0003924">
    <property type="term" value="F:GTPase activity"/>
    <property type="evidence" value="ECO:0007669"/>
    <property type="project" value="InterPro"/>
</dbReference>
<accession>A0A417YXG6</accession>
<gene>
    <name evidence="8" type="ORF">D1B31_06640</name>
</gene>
<dbReference type="PANTHER" id="PTHR10465:SF0">
    <property type="entry name" value="SARCALUMENIN"/>
    <property type="match status" value="1"/>
</dbReference>
<keyword evidence="5" id="KW-0472">Membrane</keyword>
<dbReference type="Gene3D" id="3.40.50.300">
    <property type="entry name" value="P-loop containing nucleotide triphosphate hydrolases"/>
    <property type="match status" value="2"/>
</dbReference>
<dbReference type="Proteomes" id="UP000284416">
    <property type="component" value="Unassembled WGS sequence"/>
</dbReference>
<feature type="domain" description="Dynamin N-terminal" evidence="7">
    <location>
        <begin position="58"/>
        <end position="213"/>
    </location>
</feature>
<feature type="coiled-coil region" evidence="6">
    <location>
        <begin position="500"/>
        <end position="537"/>
    </location>
</feature>
<dbReference type="InterPro" id="IPR045063">
    <property type="entry name" value="Dynamin_N"/>
</dbReference>
<sequence>MIRGLSFMIQAKGQHDATKIVKGVLSGLHHFFETKNEVAYTHKVKQLGQKYGSGEQVIAFCGHFSAGKSSLINQLAGEEILPSSPIPTSANLVRVKSGDEYAKVYFKKDTPWLYLPPYDYNTVKSHCLDGDEITEIEISRQSTILPEETVILDTPGIDSVDDAHRIATESAIHLADLVFYVMDYNHVQSGVNFLFTKDLQDAGKKVYLVVNQIDKHQETELSFTSFKESVLSSFRSWGVEPAGVFYTSLKNPEHPENQYRELETFIRSKAAEKSGLETSMIAAAAQLAEDFLQKEKESQSDERDILLNLISDRAHSGEESVSEKIARLEQALNENAKRMDTARSELDKEVSRILQNAYLMPFETRELAKDYLESVQPGFKVGFIFSAGKTNAEKKSRKEAFLNDVSEKTKQQAEWHLRELFLHTLKEKGIRNSELLDLAGSYRIPINESLIEKPVKKGALLSGDYVLTYTDELMAEIKKTARNQLSGFKRTYLDYLGEIAEEERVKVQQELDRLAQWQDAERRLSALNKAISNTKQRLDEILQGEGALDGSSPEWLFHQGEENLKIIRDGLTPENKPVEVEDVHKKLPAKSTSPEKMGTIKADLPDRLRQAAEIVSGLPGFNHLAAELRERAGKLENRKYTAALFGAFSAGKSSFANALMGKKVLPVSPNPTTAAICGIKPVDDTHPHGTVVVKMKDQTSLLADVNQALKGFAREVSSFDEALDTIRDLEHHSFQGDTVEKANLSFLHAFKRGFENERTNIGKLIEAEYEQFSEFVSKEEKSCFAEWIDLYYDCPFTRKGITLVDTPGADSINARHTEVAFNYIKNADAILFVTYYNHAFSRADREFLIQLGRVKEVFELDKMFFMINAIDLAKDESEKDLVVSYVKGQLEQYGIRNPALHTVSSLLGLKEKEGADAGTDTGIPLFEDTFYRFISEGLAKMAFASAEEELIRVSKRIDSLLQSASEDRSKAAENISRLKDQQGRMKDFLQSQSSAQLKKRVVQEAEELVHYCKQRVFLRFNDFFRESFNPAVLNGRGGTVKKALHSALEDLLDSLGHDLAQEMRATALRIERFVSISMNEQKDGLEKDLATMCEGLSFSETKLPEPEGLGFSAAFANTDRSIFSKQLSLFKNPKDFFEKNGKRAMQEQLQAVLSTEADSYLNEQSERLAAYGSRLAEEAFTTIIEDALEQAEDFISSLQELFGGGLDVQQLQDSLNEMTLLLK</sequence>
<evidence type="ECO:0000256" key="6">
    <source>
        <dbReference type="SAM" id="Coils"/>
    </source>
</evidence>
<dbReference type="GO" id="GO:0016020">
    <property type="term" value="C:membrane"/>
    <property type="evidence" value="ECO:0007669"/>
    <property type="project" value="UniProtKB-SubCell"/>
</dbReference>
<dbReference type="Pfam" id="PF00350">
    <property type="entry name" value="Dynamin_N"/>
    <property type="match status" value="2"/>
</dbReference>
<reference evidence="8 9" key="1">
    <citation type="journal article" date="2017" name="Int. J. Syst. Evol. Microbiol.">
        <title>Bacillus notoginsengisoli sp. nov., a novel bacterium isolated from the rhizosphere of Panax notoginseng.</title>
        <authorList>
            <person name="Zhang M.Y."/>
            <person name="Cheng J."/>
            <person name="Cai Y."/>
            <person name="Zhang T.Y."/>
            <person name="Wu Y.Y."/>
            <person name="Manikprabhu D."/>
            <person name="Li W.J."/>
            <person name="Zhang Y.X."/>
        </authorList>
    </citation>
    <scope>NUCLEOTIDE SEQUENCE [LARGE SCALE GENOMIC DNA]</scope>
    <source>
        <strain evidence="8 9">JCM 30743</strain>
    </source>
</reference>
<feature type="domain" description="Dynamin N-terminal" evidence="7">
    <location>
        <begin position="643"/>
        <end position="858"/>
    </location>
</feature>
<dbReference type="AlphaFoldDB" id="A0A417YXG6"/>
<keyword evidence="9" id="KW-1185">Reference proteome</keyword>
<protein>
    <submittedName>
        <fullName evidence="8">Dynamin family protein</fullName>
    </submittedName>
</protein>
<keyword evidence="4" id="KW-0342">GTP-binding</keyword>
<evidence type="ECO:0000256" key="1">
    <source>
        <dbReference type="ARBA" id="ARBA00004370"/>
    </source>
</evidence>
<dbReference type="InterPro" id="IPR027094">
    <property type="entry name" value="Mitofusin_fam"/>
</dbReference>
<evidence type="ECO:0000313" key="9">
    <source>
        <dbReference type="Proteomes" id="UP000284416"/>
    </source>
</evidence>
<keyword evidence="3" id="KW-0378">Hydrolase</keyword>
<dbReference type="CDD" id="cd09912">
    <property type="entry name" value="DLP_2"/>
    <property type="match status" value="2"/>
</dbReference>
<evidence type="ECO:0000256" key="2">
    <source>
        <dbReference type="ARBA" id="ARBA00022741"/>
    </source>
</evidence>
<comment type="caution">
    <text evidence="8">The sequence shown here is derived from an EMBL/GenBank/DDBJ whole genome shotgun (WGS) entry which is preliminary data.</text>
</comment>
<evidence type="ECO:0000256" key="5">
    <source>
        <dbReference type="ARBA" id="ARBA00023136"/>
    </source>
</evidence>
<evidence type="ECO:0000256" key="3">
    <source>
        <dbReference type="ARBA" id="ARBA00022801"/>
    </source>
</evidence>
<proteinExistence type="predicted"/>
<feature type="coiled-coil region" evidence="6">
    <location>
        <begin position="318"/>
        <end position="345"/>
    </location>
</feature>
<keyword evidence="2" id="KW-0547">Nucleotide-binding</keyword>
<dbReference type="SUPFAM" id="SSF52540">
    <property type="entry name" value="P-loop containing nucleoside triphosphate hydrolases"/>
    <property type="match status" value="2"/>
</dbReference>
<organism evidence="8 9">
    <name type="scientific">Neobacillus notoginsengisoli</name>
    <dbReference type="NCBI Taxonomy" id="1578198"/>
    <lineage>
        <taxon>Bacteria</taxon>
        <taxon>Bacillati</taxon>
        <taxon>Bacillota</taxon>
        <taxon>Bacilli</taxon>
        <taxon>Bacillales</taxon>
        <taxon>Bacillaceae</taxon>
        <taxon>Neobacillus</taxon>
    </lineage>
</organism>
<comment type="subcellular location">
    <subcellularLocation>
        <location evidence="1">Membrane</location>
    </subcellularLocation>
</comment>
<dbReference type="GO" id="GO:0005525">
    <property type="term" value="F:GTP binding"/>
    <property type="evidence" value="ECO:0007669"/>
    <property type="project" value="UniProtKB-KW"/>
</dbReference>
<evidence type="ECO:0000313" key="8">
    <source>
        <dbReference type="EMBL" id="RHW42293.1"/>
    </source>
</evidence>
<dbReference type="EMBL" id="QWEG01000003">
    <property type="protein sequence ID" value="RHW42293.1"/>
    <property type="molecule type" value="Genomic_DNA"/>
</dbReference>
<keyword evidence="6" id="KW-0175">Coiled coil</keyword>
<name>A0A417YXG6_9BACI</name>
<evidence type="ECO:0000256" key="4">
    <source>
        <dbReference type="ARBA" id="ARBA00023134"/>
    </source>
</evidence>
<dbReference type="PANTHER" id="PTHR10465">
    <property type="entry name" value="TRANSMEMBRANE GTPASE FZO1"/>
    <property type="match status" value="1"/>
</dbReference>